<name>A0A223G0B1_9CAUD</name>
<dbReference type="EMBL" id="MF347639">
    <property type="protein sequence ID" value="AST15441.1"/>
    <property type="molecule type" value="Genomic_DNA"/>
</dbReference>
<dbReference type="Proteomes" id="UP000223033">
    <property type="component" value="Segment"/>
</dbReference>
<reference evidence="2 3" key="1">
    <citation type="submission" date="2017-06" db="EMBL/GenBank/DDBJ databases">
        <authorList>
            <person name="Aguayo I.A."/>
            <person name="Aziz R.M."/>
            <person name="Espinoza L.A."/>
            <person name="Farooq A."/>
            <person name="Garcia C."/>
            <person name="Ibrahim S.M."/>
            <person name="Malik M.A."/>
            <person name="Martinez A."/>
            <person name="Xavier K.T."/>
            <person name="Yao A.B."/>
            <person name="Bhuiyan S."/>
            <person name="Donegan-Quick R.H."/>
            <person name="Allen M.S."/>
            <person name="Hughes L.E."/>
            <person name="Garlena R.A."/>
            <person name="Russell D.A."/>
            <person name="Pope W.H."/>
            <person name="Jacobs-Sera D."/>
            <person name="Hendrix R.W."/>
            <person name="Hatfull G.F."/>
        </authorList>
    </citation>
    <scope>NUCLEOTIDE SEQUENCE [LARGE SCALE GENOMIC DNA]</scope>
</reference>
<evidence type="ECO:0000313" key="3">
    <source>
        <dbReference type="Proteomes" id="UP000223033"/>
    </source>
</evidence>
<sequence>MGERVARSPFKRTSIIAPDMYEGARLVTPRPTSYERLANKLIDEMDKRSFDPHAFAYLLSTYPEPVQAVMFQFIISILNAWAGRTESRSDDEFNRVMDSKFIIEQILLKRGHTNP</sequence>
<keyword evidence="3" id="KW-1185">Reference proteome</keyword>
<dbReference type="EMBL" id="MF347639">
    <property type="protein sequence ID" value="AST15237.1"/>
    <property type="molecule type" value="Genomic_DNA"/>
</dbReference>
<gene>
    <name evidence="2" type="ORF">SEA_SAMISTI12_256</name>
    <name evidence="1" type="ORF">SEA_SAMISTI12_5</name>
</gene>
<protein>
    <submittedName>
        <fullName evidence="2">Uncharacterized protein</fullName>
    </submittedName>
</protein>
<dbReference type="OrthoDB" id="19129at10239"/>
<evidence type="ECO:0000313" key="1">
    <source>
        <dbReference type="EMBL" id="AST15237.1"/>
    </source>
</evidence>
<accession>A0A223G0B1</accession>
<proteinExistence type="predicted"/>
<evidence type="ECO:0000313" key="2">
    <source>
        <dbReference type="EMBL" id="AST15441.1"/>
    </source>
</evidence>
<organism evidence="2 3">
    <name type="scientific">Streptomyces phage Samisti12</name>
    <dbReference type="NCBI Taxonomy" id="2023995"/>
    <lineage>
        <taxon>Viruses</taxon>
        <taxon>Duplodnaviria</taxon>
        <taxon>Heunggongvirae</taxon>
        <taxon>Uroviricota</taxon>
        <taxon>Caudoviricetes</taxon>
        <taxon>Stanwilliamsviridae</taxon>
        <taxon>Boydwoodruffvirinae</taxon>
        <taxon>Samistivirus</taxon>
        <taxon>Samistivirus samisti12</taxon>
    </lineage>
</organism>